<keyword evidence="2" id="KW-0479">Metal-binding</keyword>
<dbReference type="Proteomes" id="UP000799778">
    <property type="component" value="Unassembled WGS sequence"/>
</dbReference>
<comment type="similarity">
    <text evidence="1">Belongs to the cytochrome P450 family.</text>
</comment>
<evidence type="ECO:0000256" key="1">
    <source>
        <dbReference type="ARBA" id="ARBA00010617"/>
    </source>
</evidence>
<dbReference type="GO" id="GO:0016705">
    <property type="term" value="F:oxidoreductase activity, acting on paired donors, with incorporation or reduction of molecular oxygen"/>
    <property type="evidence" value="ECO:0007669"/>
    <property type="project" value="InterPro"/>
</dbReference>
<dbReference type="InterPro" id="IPR036396">
    <property type="entry name" value="Cyt_P450_sf"/>
</dbReference>
<dbReference type="Pfam" id="PF00067">
    <property type="entry name" value="p450"/>
    <property type="match status" value="1"/>
</dbReference>
<organism evidence="4 5">
    <name type="scientific">Aaosphaeria arxii CBS 175.79</name>
    <dbReference type="NCBI Taxonomy" id="1450172"/>
    <lineage>
        <taxon>Eukaryota</taxon>
        <taxon>Fungi</taxon>
        <taxon>Dikarya</taxon>
        <taxon>Ascomycota</taxon>
        <taxon>Pezizomycotina</taxon>
        <taxon>Dothideomycetes</taxon>
        <taxon>Pleosporomycetidae</taxon>
        <taxon>Pleosporales</taxon>
        <taxon>Pleosporales incertae sedis</taxon>
        <taxon>Aaosphaeria</taxon>
    </lineage>
</organism>
<evidence type="ECO:0000313" key="5">
    <source>
        <dbReference type="Proteomes" id="UP000799778"/>
    </source>
</evidence>
<dbReference type="OrthoDB" id="1470350at2759"/>
<dbReference type="GeneID" id="54284040"/>
<dbReference type="SUPFAM" id="SSF48264">
    <property type="entry name" value="Cytochrome P450"/>
    <property type="match status" value="1"/>
</dbReference>
<keyword evidence="3" id="KW-0732">Signal</keyword>
<name>A0A6A5YAA6_9PLEO</name>
<dbReference type="GO" id="GO:0005506">
    <property type="term" value="F:iron ion binding"/>
    <property type="evidence" value="ECO:0007669"/>
    <property type="project" value="InterPro"/>
</dbReference>
<dbReference type="InterPro" id="IPR001128">
    <property type="entry name" value="Cyt_P450"/>
</dbReference>
<feature type="binding site" description="axial binding residue" evidence="2">
    <location>
        <position position="481"/>
    </location>
    <ligand>
        <name>heme</name>
        <dbReference type="ChEBI" id="CHEBI:30413"/>
    </ligand>
    <ligandPart>
        <name>Fe</name>
        <dbReference type="ChEBI" id="CHEBI:18248"/>
    </ligandPart>
</feature>
<keyword evidence="2" id="KW-0349">Heme</keyword>
<gene>
    <name evidence="4" type="ORF">BU24DRAFT_417152</name>
</gene>
<feature type="chain" id="PRO_5025426860" evidence="3">
    <location>
        <begin position="22"/>
        <end position="553"/>
    </location>
</feature>
<dbReference type="Gene3D" id="1.10.630.10">
    <property type="entry name" value="Cytochrome P450"/>
    <property type="match status" value="1"/>
</dbReference>
<dbReference type="GO" id="GO:0004497">
    <property type="term" value="F:monooxygenase activity"/>
    <property type="evidence" value="ECO:0007669"/>
    <property type="project" value="InterPro"/>
</dbReference>
<dbReference type="PRINTS" id="PR00385">
    <property type="entry name" value="P450"/>
</dbReference>
<evidence type="ECO:0000256" key="2">
    <source>
        <dbReference type="PIRSR" id="PIRSR602401-1"/>
    </source>
</evidence>
<dbReference type="InterPro" id="IPR002401">
    <property type="entry name" value="Cyt_P450_E_grp-I"/>
</dbReference>
<feature type="signal peptide" evidence="3">
    <location>
        <begin position="1"/>
        <end position="21"/>
    </location>
</feature>
<evidence type="ECO:0000256" key="3">
    <source>
        <dbReference type="SAM" id="SignalP"/>
    </source>
</evidence>
<dbReference type="EMBL" id="ML978066">
    <property type="protein sequence ID" value="KAF2021514.1"/>
    <property type="molecule type" value="Genomic_DNA"/>
</dbReference>
<dbReference type="AlphaFoldDB" id="A0A6A5YAA6"/>
<dbReference type="PANTHER" id="PTHR24305:SF166">
    <property type="entry name" value="CYTOCHROME P450 12A4, MITOCHONDRIAL-RELATED"/>
    <property type="match status" value="1"/>
</dbReference>
<accession>A0A6A5YAA6</accession>
<reference evidence="4" key="1">
    <citation type="journal article" date="2020" name="Stud. Mycol.">
        <title>101 Dothideomycetes genomes: a test case for predicting lifestyles and emergence of pathogens.</title>
        <authorList>
            <person name="Haridas S."/>
            <person name="Albert R."/>
            <person name="Binder M."/>
            <person name="Bloem J."/>
            <person name="Labutti K."/>
            <person name="Salamov A."/>
            <person name="Andreopoulos B."/>
            <person name="Baker S."/>
            <person name="Barry K."/>
            <person name="Bills G."/>
            <person name="Bluhm B."/>
            <person name="Cannon C."/>
            <person name="Castanera R."/>
            <person name="Culley D."/>
            <person name="Daum C."/>
            <person name="Ezra D."/>
            <person name="Gonzalez J."/>
            <person name="Henrissat B."/>
            <person name="Kuo A."/>
            <person name="Liang C."/>
            <person name="Lipzen A."/>
            <person name="Lutzoni F."/>
            <person name="Magnuson J."/>
            <person name="Mondo S."/>
            <person name="Nolan M."/>
            <person name="Ohm R."/>
            <person name="Pangilinan J."/>
            <person name="Park H.-J."/>
            <person name="Ramirez L."/>
            <person name="Alfaro M."/>
            <person name="Sun H."/>
            <person name="Tritt A."/>
            <person name="Yoshinaga Y."/>
            <person name="Zwiers L.-H."/>
            <person name="Turgeon B."/>
            <person name="Goodwin S."/>
            <person name="Spatafora J."/>
            <person name="Crous P."/>
            <person name="Grigoriev I."/>
        </authorList>
    </citation>
    <scope>NUCLEOTIDE SEQUENCE</scope>
    <source>
        <strain evidence="4">CBS 175.79</strain>
    </source>
</reference>
<keyword evidence="2" id="KW-0408">Iron</keyword>
<comment type="cofactor">
    <cofactor evidence="2">
        <name>heme</name>
        <dbReference type="ChEBI" id="CHEBI:30413"/>
    </cofactor>
</comment>
<evidence type="ECO:0000313" key="4">
    <source>
        <dbReference type="EMBL" id="KAF2021514.1"/>
    </source>
</evidence>
<keyword evidence="5" id="KW-1185">Reference proteome</keyword>
<dbReference type="RefSeq" id="XP_033389853.1">
    <property type="nucleotide sequence ID" value="XM_033526643.1"/>
</dbReference>
<dbReference type="PRINTS" id="PR00463">
    <property type="entry name" value="EP450I"/>
</dbReference>
<dbReference type="PANTHER" id="PTHR24305">
    <property type="entry name" value="CYTOCHROME P450"/>
    <property type="match status" value="1"/>
</dbReference>
<proteinExistence type="inferred from homology"/>
<dbReference type="InterPro" id="IPR050121">
    <property type="entry name" value="Cytochrome_P450_monoxygenase"/>
</dbReference>
<protein>
    <submittedName>
        <fullName evidence="4">Putative cytochrome P450</fullName>
    </submittedName>
</protein>
<sequence length="553" mass="62646">MVLHLLLAPLALFTVYRLCKLSKNYAAARKYRLPIIILPCSFEDAWWILLRPYFAWVQGLPWGFGDWYVYTEMGWPQVDTNKTSLRLGDNFVLCAPTANQIVTSYRPAIDTVFRDHKNWPQTDSQTQMFMVYGQNVASTNGVDWQRHRKITSTAFNENTMVQVWEEAIKRTAELDLSVESERSLGRLRSSIEVLAMRVLAQVAFGEKRALNSIPPGHRQSLMQCLGFIQKHIVLTILFSGLKAPDFLLPKKLRKLKVSVAEFRQYMEESLKRHLETTSKGSTTTKSKSLLESMVRANEAEKQLVEGGPGRVSYLSDSDLYGNLFVFNLAGYETTASTLTFALPFLATNPNVQEWVYEELKTHYINSSSREYATVYSKLVRCLSVMYEALRLASPAPLLVRSPRSPMELPIITKTGPGSITVNPGTLVGGHFYAGHLSPDWGSDAESFNPRRFILKSESGEESLAVPEGRLFAPWIFGQRVCPGKKFSQVEFTAIVAQIFANYRVKVIQNTNESAEEANQRMMGILSDKYFNISTHLKQPEAGALRFERRDEKS</sequence>
<dbReference type="GO" id="GO:0020037">
    <property type="term" value="F:heme binding"/>
    <property type="evidence" value="ECO:0007669"/>
    <property type="project" value="InterPro"/>
</dbReference>